<evidence type="ECO:0000256" key="3">
    <source>
        <dbReference type="SAM" id="MobiDB-lite"/>
    </source>
</evidence>
<keyword evidence="2" id="KW-0539">Nucleus</keyword>
<organism evidence="5 6">
    <name type="scientific">Plectosphaerella cucumerina</name>
    <dbReference type="NCBI Taxonomy" id="40658"/>
    <lineage>
        <taxon>Eukaryota</taxon>
        <taxon>Fungi</taxon>
        <taxon>Dikarya</taxon>
        <taxon>Ascomycota</taxon>
        <taxon>Pezizomycotina</taxon>
        <taxon>Sordariomycetes</taxon>
        <taxon>Hypocreomycetidae</taxon>
        <taxon>Glomerellales</taxon>
        <taxon>Plectosphaerellaceae</taxon>
        <taxon>Plectosphaerella</taxon>
    </lineage>
</organism>
<sequence>MPEFSAQAGGSTSAEGARKTFRRRTRAATACIRCHHRKVRCDLTLRQPCTNCLLDGEDCSAREKRRRGPSPLYGRPPQAETDVLDWEAPLFPRDVDHVQDESTEEASPASETQATGPTFRASRRQDVQIEEPGLPRRQSSAVNAQSDIIYSAYSFVNVNGLSKLPQEDIQYLELKSSLRLPTRPYLDEFIRQYFRYVHPCLPVLNEAEFWEVYHADERSGSHVRPISLFVLQSMLYLSSAFVSPETIRESGYQYVKYARRVFYTRAKILHDLSAEQSPLSRAIGALMLTHRFNQDDRQAGSIWLGIAIQNARASHDGSWGTGPFPGQGPLKRLWSCIHLRDRIISMGLRRPMQLPSVEDIEANALTEEDFEDETHHSRVYDAATKRRLGRILVQQYRLGILMGEVMHITQHQSARPDTLAISAAPGKAKPRLPALQERLRLWHEEASASFEDPARASKPHLSAVMFSSITMIYYHATNISLATYELRQLTKEQSLVNNPTLRAEKRLEQIRQKLKLACSQTERLAMLFVNHGVVGCLPMTVLSYLAFPLLLRVLETNAAPGGQDRITERPVYCAQVIKQCDTRYEGGDHVLSLIRQATASMSEYRQLSVTDKPTTSGSGGFNNKRARPEGGDDPQQRTVSTAWERLLLMKPALFGQISDSFYDAMSRGKGINTDNFPSLLEASLSAGVNSEKTRQNDVDDRTDPTQETSPLDEEEAGVYGGSKRQRIATDRQDEWAANAGNEPDLSQCRMFDLGSEMAEPDLDFYELPDMVANWWEAEQSWAEDLFEDVSQIPA</sequence>
<dbReference type="PROSITE" id="PS00463">
    <property type="entry name" value="ZN2_CY6_FUNGAL_1"/>
    <property type="match status" value="1"/>
</dbReference>
<keyword evidence="6" id="KW-1185">Reference proteome</keyword>
<dbReference type="OrthoDB" id="5041285at2759"/>
<keyword evidence="1" id="KW-0479">Metal-binding</keyword>
<feature type="compositionally biased region" description="Polar residues" evidence="3">
    <location>
        <begin position="605"/>
        <end position="616"/>
    </location>
</feature>
<dbReference type="CDD" id="cd00067">
    <property type="entry name" value="GAL4"/>
    <property type="match status" value="1"/>
</dbReference>
<dbReference type="Pfam" id="PF00172">
    <property type="entry name" value="Zn_clus"/>
    <property type="match status" value="1"/>
</dbReference>
<gene>
    <name evidence="5" type="ORF">B0T11DRAFT_291438</name>
</gene>
<feature type="region of interest" description="Disordered" evidence="3">
    <location>
        <begin position="98"/>
        <end position="124"/>
    </location>
</feature>
<dbReference type="GO" id="GO:0000981">
    <property type="term" value="F:DNA-binding transcription factor activity, RNA polymerase II-specific"/>
    <property type="evidence" value="ECO:0007669"/>
    <property type="project" value="InterPro"/>
</dbReference>
<dbReference type="CDD" id="cd12148">
    <property type="entry name" value="fungal_TF_MHR"/>
    <property type="match status" value="1"/>
</dbReference>
<dbReference type="PROSITE" id="PS50048">
    <property type="entry name" value="ZN2_CY6_FUNGAL_2"/>
    <property type="match status" value="1"/>
</dbReference>
<protein>
    <recommendedName>
        <fullName evidence="4">Zn(2)-C6 fungal-type domain-containing protein</fullName>
    </recommendedName>
</protein>
<evidence type="ECO:0000256" key="1">
    <source>
        <dbReference type="ARBA" id="ARBA00022723"/>
    </source>
</evidence>
<dbReference type="InterPro" id="IPR007219">
    <property type="entry name" value="XnlR_reg_dom"/>
</dbReference>
<dbReference type="Proteomes" id="UP000813385">
    <property type="component" value="Unassembled WGS sequence"/>
</dbReference>
<feature type="region of interest" description="Disordered" evidence="3">
    <location>
        <begin position="60"/>
        <end position="79"/>
    </location>
</feature>
<feature type="domain" description="Zn(2)-C6 fungal-type" evidence="4">
    <location>
        <begin position="30"/>
        <end position="61"/>
    </location>
</feature>
<dbReference type="Gene3D" id="4.10.240.10">
    <property type="entry name" value="Zn(2)-C6 fungal-type DNA-binding domain"/>
    <property type="match status" value="1"/>
</dbReference>
<dbReference type="InterPro" id="IPR036864">
    <property type="entry name" value="Zn2-C6_fun-type_DNA-bd_sf"/>
</dbReference>
<dbReference type="SMART" id="SM00066">
    <property type="entry name" value="GAL4"/>
    <property type="match status" value="1"/>
</dbReference>
<dbReference type="EMBL" id="JAGPXD010000007">
    <property type="protein sequence ID" value="KAH7347526.1"/>
    <property type="molecule type" value="Genomic_DNA"/>
</dbReference>
<accession>A0A8K0T5G4</accession>
<dbReference type="PANTHER" id="PTHR47425:SF2">
    <property type="entry name" value="FARB-RELATED"/>
    <property type="match status" value="1"/>
</dbReference>
<dbReference type="GO" id="GO:0003677">
    <property type="term" value="F:DNA binding"/>
    <property type="evidence" value="ECO:0007669"/>
    <property type="project" value="InterPro"/>
</dbReference>
<feature type="compositionally biased region" description="Basic and acidic residues" evidence="3">
    <location>
        <begin position="691"/>
        <end position="704"/>
    </location>
</feature>
<dbReference type="AlphaFoldDB" id="A0A8K0T5G4"/>
<feature type="region of interest" description="Disordered" evidence="3">
    <location>
        <begin position="687"/>
        <end position="727"/>
    </location>
</feature>
<dbReference type="Pfam" id="PF04082">
    <property type="entry name" value="Fungal_trans"/>
    <property type="match status" value="1"/>
</dbReference>
<dbReference type="GO" id="GO:0006351">
    <property type="term" value="P:DNA-templated transcription"/>
    <property type="evidence" value="ECO:0007669"/>
    <property type="project" value="InterPro"/>
</dbReference>
<feature type="region of interest" description="Disordered" evidence="3">
    <location>
        <begin position="605"/>
        <end position="637"/>
    </location>
</feature>
<dbReference type="InterPro" id="IPR001138">
    <property type="entry name" value="Zn2Cys6_DnaBD"/>
</dbReference>
<feature type="region of interest" description="Disordered" evidence="3">
    <location>
        <begin position="1"/>
        <end position="21"/>
    </location>
</feature>
<feature type="compositionally biased region" description="Low complexity" evidence="3">
    <location>
        <begin position="105"/>
        <end position="115"/>
    </location>
</feature>
<evidence type="ECO:0000313" key="5">
    <source>
        <dbReference type="EMBL" id="KAH7347526.1"/>
    </source>
</evidence>
<dbReference type="SMART" id="SM00906">
    <property type="entry name" value="Fungal_trans"/>
    <property type="match status" value="1"/>
</dbReference>
<reference evidence="5" key="1">
    <citation type="journal article" date="2021" name="Nat. Commun.">
        <title>Genetic determinants of endophytism in the Arabidopsis root mycobiome.</title>
        <authorList>
            <person name="Mesny F."/>
            <person name="Miyauchi S."/>
            <person name="Thiergart T."/>
            <person name="Pickel B."/>
            <person name="Atanasova L."/>
            <person name="Karlsson M."/>
            <person name="Huettel B."/>
            <person name="Barry K.W."/>
            <person name="Haridas S."/>
            <person name="Chen C."/>
            <person name="Bauer D."/>
            <person name="Andreopoulos W."/>
            <person name="Pangilinan J."/>
            <person name="LaButti K."/>
            <person name="Riley R."/>
            <person name="Lipzen A."/>
            <person name="Clum A."/>
            <person name="Drula E."/>
            <person name="Henrissat B."/>
            <person name="Kohler A."/>
            <person name="Grigoriev I.V."/>
            <person name="Martin F.M."/>
            <person name="Hacquard S."/>
        </authorList>
    </citation>
    <scope>NUCLEOTIDE SEQUENCE</scope>
    <source>
        <strain evidence="5">MPI-CAGE-AT-0016</strain>
    </source>
</reference>
<name>A0A8K0T5G4_9PEZI</name>
<dbReference type="GO" id="GO:0008270">
    <property type="term" value="F:zinc ion binding"/>
    <property type="evidence" value="ECO:0007669"/>
    <property type="project" value="InterPro"/>
</dbReference>
<evidence type="ECO:0000313" key="6">
    <source>
        <dbReference type="Proteomes" id="UP000813385"/>
    </source>
</evidence>
<evidence type="ECO:0000259" key="4">
    <source>
        <dbReference type="PROSITE" id="PS50048"/>
    </source>
</evidence>
<dbReference type="InterPro" id="IPR052761">
    <property type="entry name" value="Fungal_Detox/Toxin_TFs"/>
</dbReference>
<dbReference type="SUPFAM" id="SSF57701">
    <property type="entry name" value="Zn2/Cys6 DNA-binding domain"/>
    <property type="match status" value="1"/>
</dbReference>
<evidence type="ECO:0000256" key="2">
    <source>
        <dbReference type="ARBA" id="ARBA00023242"/>
    </source>
</evidence>
<dbReference type="PANTHER" id="PTHR47425">
    <property type="entry name" value="FARB-RELATED"/>
    <property type="match status" value="1"/>
</dbReference>
<comment type="caution">
    <text evidence="5">The sequence shown here is derived from an EMBL/GenBank/DDBJ whole genome shotgun (WGS) entry which is preliminary data.</text>
</comment>
<proteinExistence type="predicted"/>